<reference evidence="6 7" key="1">
    <citation type="submission" date="2024-01" db="EMBL/GenBank/DDBJ databases">
        <title>Comparative genomics of Cryptococcus and Kwoniella reveals pathogenesis evolution and contrasting modes of karyotype evolution via chromosome fusion or intercentromeric recombination.</title>
        <authorList>
            <person name="Coelho M.A."/>
            <person name="David-Palma M."/>
            <person name="Shea T."/>
            <person name="Bowers K."/>
            <person name="McGinley-Smith S."/>
            <person name="Mohammad A.W."/>
            <person name="Gnirke A."/>
            <person name="Yurkov A.M."/>
            <person name="Nowrousian M."/>
            <person name="Sun S."/>
            <person name="Cuomo C.A."/>
            <person name="Heitman J."/>
        </authorList>
    </citation>
    <scope>NUCLEOTIDE SEQUENCE [LARGE SCALE GENOMIC DNA]</scope>
    <source>
        <strain evidence="6 7">7685027</strain>
    </source>
</reference>
<proteinExistence type="predicted"/>
<keyword evidence="4 5" id="KW-0472">Membrane</keyword>
<evidence type="ECO:0000256" key="1">
    <source>
        <dbReference type="ARBA" id="ARBA00004141"/>
    </source>
</evidence>
<dbReference type="Proteomes" id="UP001432216">
    <property type="component" value="Chromosome 11"/>
</dbReference>
<dbReference type="GeneID" id="89992634"/>
<feature type="transmembrane region" description="Helical" evidence="5">
    <location>
        <begin position="177"/>
        <end position="201"/>
    </location>
</feature>
<evidence type="ECO:0000256" key="4">
    <source>
        <dbReference type="ARBA" id="ARBA00023136"/>
    </source>
</evidence>
<evidence type="ECO:0000313" key="7">
    <source>
        <dbReference type="Proteomes" id="UP001432216"/>
    </source>
</evidence>
<feature type="transmembrane region" description="Helical" evidence="5">
    <location>
        <begin position="27"/>
        <end position="49"/>
    </location>
</feature>
<organism evidence="6 7">
    <name type="scientific">Cryptococcus decagattii</name>
    <dbReference type="NCBI Taxonomy" id="1859122"/>
    <lineage>
        <taxon>Eukaryota</taxon>
        <taxon>Fungi</taxon>
        <taxon>Dikarya</taxon>
        <taxon>Basidiomycota</taxon>
        <taxon>Agaricomycotina</taxon>
        <taxon>Tremellomycetes</taxon>
        <taxon>Tremellales</taxon>
        <taxon>Cryptococcaceae</taxon>
        <taxon>Cryptococcus</taxon>
        <taxon>Cryptococcus gattii species complex</taxon>
    </lineage>
</organism>
<protein>
    <submittedName>
        <fullName evidence="6">Uncharacterized protein</fullName>
    </submittedName>
</protein>
<evidence type="ECO:0000256" key="5">
    <source>
        <dbReference type="SAM" id="Phobius"/>
    </source>
</evidence>
<keyword evidence="3 5" id="KW-1133">Transmembrane helix</keyword>
<evidence type="ECO:0000256" key="3">
    <source>
        <dbReference type="ARBA" id="ARBA00022989"/>
    </source>
</evidence>
<keyword evidence="2 5" id="KW-0812">Transmembrane</keyword>
<dbReference type="EMBL" id="CP143816">
    <property type="protein sequence ID" value="WVO24497.1"/>
    <property type="molecule type" value="Genomic_DNA"/>
</dbReference>
<name>A0ABZ2B4F5_9TREE</name>
<comment type="subcellular location">
    <subcellularLocation>
        <location evidence="1">Membrane</location>
        <topology evidence="1">Multi-pass membrane protein</topology>
    </subcellularLocation>
</comment>
<sequence>MGYTGPIVNPPDSGNVAFWNYGYAPSIALGIIGLITFIAVVSPQLWYFVKVRDDNFWIHSWSPFFSAIIEALGYGARLYTHRKPFGVMSFLLGIFLIPISTVLITASMYKSIQRVIKYTPEGRHMSPMRPRSMNDFVYHPRYCLEPHANCWSILLRRCPGDDYIGGSAMFTDGLSTLIFLAGNVLRAITLLIVSIFIFVIYRRADRIHNAATNASRDTTHALIQIFITVGLFFVRLIMSIAEVAQSA</sequence>
<feature type="transmembrane region" description="Helical" evidence="5">
    <location>
        <begin position="221"/>
        <end position="241"/>
    </location>
</feature>
<evidence type="ECO:0000313" key="6">
    <source>
        <dbReference type="EMBL" id="WVO24497.1"/>
    </source>
</evidence>
<gene>
    <name evidence="6" type="ORF">IAS62_005865</name>
</gene>
<dbReference type="InterPro" id="IPR007568">
    <property type="entry name" value="RTA1"/>
</dbReference>
<feature type="transmembrane region" description="Helical" evidence="5">
    <location>
        <begin position="61"/>
        <end position="79"/>
    </location>
</feature>
<dbReference type="Pfam" id="PF04479">
    <property type="entry name" value="RTA1"/>
    <property type="match status" value="1"/>
</dbReference>
<dbReference type="RefSeq" id="XP_064723736.1">
    <property type="nucleotide sequence ID" value="XM_064867664.1"/>
</dbReference>
<accession>A0ABZ2B4F5</accession>
<feature type="transmembrane region" description="Helical" evidence="5">
    <location>
        <begin position="85"/>
        <end position="109"/>
    </location>
</feature>
<dbReference type="PANTHER" id="PTHR31465:SF1">
    <property type="entry name" value="PROTEIN RTA1-RELATED"/>
    <property type="match status" value="1"/>
</dbReference>
<dbReference type="PANTHER" id="PTHR31465">
    <property type="entry name" value="PROTEIN RTA1-RELATED"/>
    <property type="match status" value="1"/>
</dbReference>
<evidence type="ECO:0000256" key="2">
    <source>
        <dbReference type="ARBA" id="ARBA00022692"/>
    </source>
</evidence>
<keyword evidence="7" id="KW-1185">Reference proteome</keyword>